<feature type="chain" id="PRO_5017390175" evidence="1">
    <location>
        <begin position="29"/>
        <end position="314"/>
    </location>
</feature>
<name>A0A399REE9_9PROT</name>
<dbReference type="PANTHER" id="PTHR34183">
    <property type="entry name" value="ENDOLYTIC PEPTIDOGLYCAN TRANSGLYCOSYLASE RLPA"/>
    <property type="match status" value="1"/>
</dbReference>
<protein>
    <submittedName>
        <fullName evidence="3">SPOR domain-containing protein</fullName>
    </submittedName>
</protein>
<dbReference type="RefSeq" id="WP_119454439.1">
    <property type="nucleotide sequence ID" value="NZ_QWGA01000007.1"/>
</dbReference>
<dbReference type="Gene3D" id="3.30.70.1070">
    <property type="entry name" value="Sporulation related repeat"/>
    <property type="match status" value="1"/>
</dbReference>
<dbReference type="InterPro" id="IPR007730">
    <property type="entry name" value="SPOR-like_dom"/>
</dbReference>
<dbReference type="AlphaFoldDB" id="A0A399REE9"/>
<dbReference type="PANTHER" id="PTHR34183:SF1">
    <property type="entry name" value="ENDOLYTIC PEPTIDOGLYCAN TRANSGLYCOSYLASE RLPA"/>
    <property type="match status" value="1"/>
</dbReference>
<feature type="signal peptide" evidence="1">
    <location>
        <begin position="1"/>
        <end position="28"/>
    </location>
</feature>
<dbReference type="Proteomes" id="UP000265845">
    <property type="component" value="Unassembled WGS sequence"/>
</dbReference>
<dbReference type="Pfam" id="PF05036">
    <property type="entry name" value="SPOR"/>
    <property type="match status" value="1"/>
</dbReference>
<gene>
    <name evidence="3" type="ORF">D1222_11710</name>
</gene>
<feature type="domain" description="SPOR" evidence="2">
    <location>
        <begin position="236"/>
        <end position="314"/>
    </location>
</feature>
<keyword evidence="4" id="KW-1185">Reference proteome</keyword>
<accession>A0A399REE9</accession>
<dbReference type="GO" id="GO:0042834">
    <property type="term" value="F:peptidoglycan binding"/>
    <property type="evidence" value="ECO:0007669"/>
    <property type="project" value="InterPro"/>
</dbReference>
<comment type="caution">
    <text evidence="3">The sequence shown here is derived from an EMBL/GenBank/DDBJ whole genome shotgun (WGS) entry which is preliminary data.</text>
</comment>
<dbReference type="InterPro" id="IPR036908">
    <property type="entry name" value="RlpA-like_sf"/>
</dbReference>
<organism evidence="3 4">
    <name type="scientific">Henriciella algicola</name>
    <dbReference type="NCBI Taxonomy" id="1608422"/>
    <lineage>
        <taxon>Bacteria</taxon>
        <taxon>Pseudomonadati</taxon>
        <taxon>Pseudomonadota</taxon>
        <taxon>Alphaproteobacteria</taxon>
        <taxon>Hyphomonadales</taxon>
        <taxon>Hyphomonadaceae</taxon>
        <taxon>Henriciella</taxon>
    </lineage>
</organism>
<dbReference type="OrthoDB" id="9779128at2"/>
<reference evidence="3 4" key="1">
    <citation type="submission" date="2018-08" db="EMBL/GenBank/DDBJ databases">
        <title>Henriciella mobilis sp. nov., isolated from seawater.</title>
        <authorList>
            <person name="Cheng H."/>
            <person name="Wu Y.-H."/>
            <person name="Xu X.-W."/>
            <person name="Guo L.-L."/>
        </authorList>
    </citation>
    <scope>NUCLEOTIDE SEQUENCE [LARGE SCALE GENOMIC DNA]</scope>
    <source>
        <strain evidence="3 4">CCUG67844</strain>
    </source>
</reference>
<evidence type="ECO:0000313" key="3">
    <source>
        <dbReference type="EMBL" id="RIJ29023.1"/>
    </source>
</evidence>
<evidence type="ECO:0000259" key="2">
    <source>
        <dbReference type="PROSITE" id="PS51724"/>
    </source>
</evidence>
<dbReference type="Gene3D" id="2.40.40.10">
    <property type="entry name" value="RlpA-like domain"/>
    <property type="match status" value="1"/>
</dbReference>
<dbReference type="SUPFAM" id="SSF110997">
    <property type="entry name" value="Sporulation related repeat"/>
    <property type="match status" value="1"/>
</dbReference>
<evidence type="ECO:0000256" key="1">
    <source>
        <dbReference type="SAM" id="SignalP"/>
    </source>
</evidence>
<keyword evidence="1" id="KW-0732">Signal</keyword>
<dbReference type="InterPro" id="IPR036680">
    <property type="entry name" value="SPOR-like_sf"/>
</dbReference>
<dbReference type="EMBL" id="QWGA01000007">
    <property type="protein sequence ID" value="RIJ29023.1"/>
    <property type="molecule type" value="Genomic_DNA"/>
</dbReference>
<proteinExistence type="predicted"/>
<dbReference type="PROSITE" id="PS51724">
    <property type="entry name" value="SPOR"/>
    <property type="match status" value="1"/>
</dbReference>
<evidence type="ECO:0000313" key="4">
    <source>
        <dbReference type="Proteomes" id="UP000265845"/>
    </source>
</evidence>
<sequence length="314" mass="33113">MAFNAHAGLRALAATTLLASMLPLSAHAGPRDAAPIDFVRLTSIEQARPVPITARAGTARPRLNPKAVQDTWRGPVTHTGSGTLPQVRRKIEFAYPGSVRTPVSLSPPISAPSPDLGGATMNEVAISSALSRSGERMVAGHPSLPLNSLAHVRNPQNNAELVVYITSRTSARREETLTLSPDAAELLGISRPFGAQVMVENLGPGAPVRAESDREPQVLQASFEPEAPVERQAAPPPTSGSLFVQVGSFTERSKASDVAGRIGGGLSSELQAANVRGQTYHRVMVGPFQSRDAADRARASLRQLGFRDGFVTSG</sequence>